<name>A0A7C9F5S1_9BACT</name>
<evidence type="ECO:0000256" key="5">
    <source>
        <dbReference type="PROSITE-ProRule" id="PRU01248"/>
    </source>
</evidence>
<evidence type="ECO:0000256" key="2">
    <source>
        <dbReference type="ARBA" id="ARBA00022908"/>
    </source>
</evidence>
<dbReference type="SUPFAM" id="SSF56349">
    <property type="entry name" value="DNA breaking-rejoining enzymes"/>
    <property type="match status" value="1"/>
</dbReference>
<dbReference type="PROSITE" id="PS51898">
    <property type="entry name" value="TYR_RECOMBINASE"/>
    <property type="match status" value="1"/>
</dbReference>
<dbReference type="InterPro" id="IPR025269">
    <property type="entry name" value="SAM-like_dom"/>
</dbReference>
<dbReference type="PROSITE" id="PS51900">
    <property type="entry name" value="CB"/>
    <property type="match status" value="1"/>
</dbReference>
<evidence type="ECO:0000256" key="1">
    <source>
        <dbReference type="ARBA" id="ARBA00008857"/>
    </source>
</evidence>
<dbReference type="Proteomes" id="UP000479293">
    <property type="component" value="Unassembled WGS sequence"/>
</dbReference>
<dbReference type="Pfam" id="PF17293">
    <property type="entry name" value="Arm-DNA-bind_5"/>
    <property type="match status" value="1"/>
</dbReference>
<dbReference type="Pfam" id="PF00589">
    <property type="entry name" value="Phage_integrase"/>
    <property type="match status" value="1"/>
</dbReference>
<dbReference type="InterPro" id="IPR010998">
    <property type="entry name" value="Integrase_recombinase_N"/>
</dbReference>
<evidence type="ECO:0000259" key="7">
    <source>
        <dbReference type="PROSITE" id="PS51900"/>
    </source>
</evidence>
<dbReference type="AlphaFoldDB" id="A0A7C9F5S1"/>
<dbReference type="InterPro" id="IPR002104">
    <property type="entry name" value="Integrase_catalytic"/>
</dbReference>
<dbReference type="InterPro" id="IPR044068">
    <property type="entry name" value="CB"/>
</dbReference>
<dbReference type="RefSeq" id="WP_152764586.1">
    <property type="nucleotide sequence ID" value="NZ_WHLY01000002.1"/>
</dbReference>
<dbReference type="InterPro" id="IPR013762">
    <property type="entry name" value="Integrase-like_cat_sf"/>
</dbReference>
<dbReference type="InterPro" id="IPR011010">
    <property type="entry name" value="DNA_brk_join_enz"/>
</dbReference>
<keyword evidence="2" id="KW-0229">DNA integration</keyword>
<dbReference type="PANTHER" id="PTHR30349">
    <property type="entry name" value="PHAGE INTEGRASE-RELATED"/>
    <property type="match status" value="1"/>
</dbReference>
<dbReference type="Gene3D" id="1.10.150.130">
    <property type="match status" value="1"/>
</dbReference>
<dbReference type="Pfam" id="PF13102">
    <property type="entry name" value="Phage_int_SAM_5"/>
    <property type="match status" value="1"/>
</dbReference>
<dbReference type="EMBL" id="WHLY01000002">
    <property type="protein sequence ID" value="MPR36565.1"/>
    <property type="molecule type" value="Genomic_DNA"/>
</dbReference>
<reference evidence="8 9" key="1">
    <citation type="submission" date="2019-10" db="EMBL/GenBank/DDBJ databases">
        <title>Draft Genome Sequence of Cytophagaceae sp. SJW1-29.</title>
        <authorList>
            <person name="Choi A."/>
        </authorList>
    </citation>
    <scope>NUCLEOTIDE SEQUENCE [LARGE SCALE GENOMIC DNA]</scope>
    <source>
        <strain evidence="8 9">SJW1-29</strain>
    </source>
</reference>
<comment type="similarity">
    <text evidence="1">Belongs to the 'phage' integrase family.</text>
</comment>
<evidence type="ECO:0000256" key="3">
    <source>
        <dbReference type="ARBA" id="ARBA00023125"/>
    </source>
</evidence>
<organism evidence="8 9">
    <name type="scientific">Salmonirosea aquatica</name>
    <dbReference type="NCBI Taxonomy" id="2654236"/>
    <lineage>
        <taxon>Bacteria</taxon>
        <taxon>Pseudomonadati</taxon>
        <taxon>Bacteroidota</taxon>
        <taxon>Cytophagia</taxon>
        <taxon>Cytophagales</taxon>
        <taxon>Spirosomataceae</taxon>
        <taxon>Salmonirosea</taxon>
    </lineage>
</organism>
<feature type="domain" description="Tyr recombinase" evidence="6">
    <location>
        <begin position="207"/>
        <end position="397"/>
    </location>
</feature>
<keyword evidence="4" id="KW-0233">DNA recombination</keyword>
<dbReference type="GO" id="GO:0003677">
    <property type="term" value="F:DNA binding"/>
    <property type="evidence" value="ECO:0007669"/>
    <property type="project" value="UniProtKB-UniRule"/>
</dbReference>
<evidence type="ECO:0000259" key="6">
    <source>
        <dbReference type="PROSITE" id="PS51898"/>
    </source>
</evidence>
<protein>
    <submittedName>
        <fullName evidence="8">Tyrosine-type recombinase/integrase</fullName>
    </submittedName>
</protein>
<gene>
    <name evidence="8" type="ORF">GBK04_25295</name>
</gene>
<dbReference type="InterPro" id="IPR050090">
    <property type="entry name" value="Tyrosine_recombinase_XerCD"/>
</dbReference>
<evidence type="ECO:0000313" key="8">
    <source>
        <dbReference type="EMBL" id="MPR36565.1"/>
    </source>
</evidence>
<comment type="caution">
    <text evidence="8">The sequence shown here is derived from an EMBL/GenBank/DDBJ whole genome shotgun (WGS) entry which is preliminary data.</text>
</comment>
<sequence length="405" mass="46800">MSQITFDAELDPYEKKDGTHTIQIRITQLRKKRRISSGVSVLKAHWNPEKKEIRKADPLYRQKNATVKAKILELEQEYLKSSLRRQPVTATGLVRKLKKEVLGDSFLQYADRRIEIHSSPATRKAQRSVIAKLREYRRQEDLLFSEIDYEFLEAYQRHLKRLGNSTNTIHANFKTIKALYNHAVKSGNFEPERISPFARFSVKKEKSKRAKLTEAQIEALARLEIRPDINEFHARNIFLFSFYTQGMRTADVLQLTWGQVDKDRLTYTARKTGKARSIKLIPKAAEILNYYRLSYQKPTDYVFRFLKGKNRKHFTEDQWLGVISAANALINKHLTALAVKIGVPSISMHVARHSFADIARRKTGNVYLVSEALDHSSVSVTENYFASAKREENDGFSDTVYGVDD</sequence>
<evidence type="ECO:0000256" key="4">
    <source>
        <dbReference type="ARBA" id="ARBA00023172"/>
    </source>
</evidence>
<dbReference type="Gene3D" id="1.10.443.10">
    <property type="entry name" value="Intergrase catalytic core"/>
    <property type="match status" value="1"/>
</dbReference>
<evidence type="ECO:0000313" key="9">
    <source>
        <dbReference type="Proteomes" id="UP000479293"/>
    </source>
</evidence>
<dbReference type="InterPro" id="IPR035386">
    <property type="entry name" value="Arm-DNA-bind_5"/>
</dbReference>
<accession>A0A7C9F5S1</accession>
<dbReference type="PANTHER" id="PTHR30349:SF64">
    <property type="entry name" value="PROPHAGE INTEGRASE INTD-RELATED"/>
    <property type="match status" value="1"/>
</dbReference>
<dbReference type="GO" id="GO:0006310">
    <property type="term" value="P:DNA recombination"/>
    <property type="evidence" value="ECO:0007669"/>
    <property type="project" value="UniProtKB-KW"/>
</dbReference>
<proteinExistence type="inferred from homology"/>
<keyword evidence="3 5" id="KW-0238">DNA-binding</keyword>
<feature type="domain" description="Core-binding (CB)" evidence="7">
    <location>
        <begin position="104"/>
        <end position="184"/>
    </location>
</feature>
<keyword evidence="9" id="KW-1185">Reference proteome</keyword>
<dbReference type="GO" id="GO:0015074">
    <property type="term" value="P:DNA integration"/>
    <property type="evidence" value="ECO:0007669"/>
    <property type="project" value="UniProtKB-KW"/>
</dbReference>